<evidence type="ECO:0000313" key="2">
    <source>
        <dbReference type="EMBL" id="RMI39473.1"/>
    </source>
</evidence>
<accession>A0A3M2LSB9</accession>
<reference evidence="2 3" key="1">
    <citation type="submission" date="2018-10" db="EMBL/GenBank/DDBJ databases">
        <title>Isolation, diversity and antifungal activity of actinobacteria from wheat.</title>
        <authorList>
            <person name="Han C."/>
        </authorList>
    </citation>
    <scope>NUCLEOTIDE SEQUENCE [LARGE SCALE GENOMIC DNA]</scope>
    <source>
        <strain evidence="2 3">NEAU-YY642</strain>
    </source>
</reference>
<proteinExistence type="predicted"/>
<dbReference type="Pfam" id="PF14243">
    <property type="entry name" value="R2K_3"/>
    <property type="match status" value="1"/>
</dbReference>
<name>A0A3M2LSB9_9ACTN</name>
<organism evidence="2 3">
    <name type="scientific">Streptomyces triticirhizae</name>
    <dbReference type="NCBI Taxonomy" id="2483353"/>
    <lineage>
        <taxon>Bacteria</taxon>
        <taxon>Bacillati</taxon>
        <taxon>Actinomycetota</taxon>
        <taxon>Actinomycetes</taxon>
        <taxon>Kitasatosporales</taxon>
        <taxon>Streptomycetaceae</taxon>
        <taxon>Streptomyces</taxon>
    </lineage>
</organism>
<sequence length="302" mass="32348">MTEETQVPRPSQPPQVLFPCDPLNPRRTDGHFAAEARAVRERGGTVALIDHDALLAGDAAGAVARVPRGLGAARYRGWMIPVDDYAALDAALAARGAGLLTTPDQYRSAHQLPGWYGAFAARTPASRWLACTPGEVPAEAELTRLAAELPSGPGIVKDWVKSRKHEWDTACYVPDLRDSAGLRRVVAELVALQGEFLAGGVVLRAFETFTGPEVRVWWRDGEPRLFTPHPDADDVSVPAVPASVLDQLGSSVRTLGCPFVTTDVALRSDGVWRVIEVGDAQVSDRHPAVAPEDLSALLATAD</sequence>
<gene>
    <name evidence="2" type="ORF">EBN88_14740</name>
</gene>
<keyword evidence="3" id="KW-1185">Reference proteome</keyword>
<dbReference type="InterPro" id="IPR025643">
    <property type="entry name" value="R2K_3"/>
</dbReference>
<protein>
    <recommendedName>
        <fullName evidence="1">ATP-grasp domain-containing protein</fullName>
    </recommendedName>
</protein>
<comment type="caution">
    <text evidence="2">The sequence shown here is derived from an EMBL/GenBank/DDBJ whole genome shotgun (WGS) entry which is preliminary data.</text>
</comment>
<dbReference type="AlphaFoldDB" id="A0A3M2LSB9"/>
<dbReference type="EMBL" id="RFFJ01000072">
    <property type="protein sequence ID" value="RMI39473.1"/>
    <property type="molecule type" value="Genomic_DNA"/>
</dbReference>
<feature type="domain" description="ATP-grasp" evidence="1">
    <location>
        <begin position="151"/>
        <end position="292"/>
    </location>
</feature>
<evidence type="ECO:0000313" key="3">
    <source>
        <dbReference type="Proteomes" id="UP000278673"/>
    </source>
</evidence>
<dbReference type="Proteomes" id="UP000278673">
    <property type="component" value="Unassembled WGS sequence"/>
</dbReference>
<dbReference type="RefSeq" id="WP_122184331.1">
    <property type="nucleotide sequence ID" value="NZ_RFFJ01000072.1"/>
</dbReference>
<evidence type="ECO:0000259" key="1">
    <source>
        <dbReference type="Pfam" id="PF14243"/>
    </source>
</evidence>